<evidence type="ECO:0000313" key="2">
    <source>
        <dbReference type="Proteomes" id="UP000698924"/>
    </source>
</evidence>
<dbReference type="AlphaFoldDB" id="A0AA40ZSG9"/>
<dbReference type="Gene3D" id="3.90.226.10">
    <property type="entry name" value="2-enoyl-CoA Hydratase, Chain A, domain 1"/>
    <property type="match status" value="1"/>
</dbReference>
<reference evidence="1 2" key="1">
    <citation type="journal article" date="2021" name="Sci. Rep.">
        <title>The distribution of antibiotic resistance genes in chicken gut microbiota commensals.</title>
        <authorList>
            <person name="Juricova H."/>
            <person name="Matiasovicova J."/>
            <person name="Kubasova T."/>
            <person name="Cejkova D."/>
            <person name="Rychlik I."/>
        </authorList>
    </citation>
    <scope>NUCLEOTIDE SEQUENCE [LARGE SCALE GENOMIC DNA]</scope>
    <source>
        <strain evidence="1 2">An421</strain>
    </source>
</reference>
<keyword evidence="2" id="KW-1185">Reference proteome</keyword>
<name>A0AA40ZSG9_9BACT</name>
<dbReference type="SUPFAM" id="SSF52096">
    <property type="entry name" value="ClpP/crotonase"/>
    <property type="match status" value="1"/>
</dbReference>
<accession>A0AA40ZSG9</accession>
<evidence type="ECO:0000313" key="1">
    <source>
        <dbReference type="EMBL" id="MBM6856994.1"/>
    </source>
</evidence>
<dbReference type="InterPro" id="IPR029045">
    <property type="entry name" value="ClpP/crotonase-like_dom_sf"/>
</dbReference>
<sequence>MEMMKRQMILWMAMLCLVLGVEAQPVARTDWSRDLDSLARWLPQRHYDFFTVRSRADFDRGIEAWKRRSRNGLSDLQMSLGLQQWIATFGDLHTNLNFTPLLDRNRLLPLGLKWMADGLYVVTAPVGQEAMLGCRLVELNGTAAEVVADSLGTLFSADNEAVRKTMVPNYLCFVQLLEHFGFVSDGRVTLKLASADGSLQEHELTSGPIDPKQLATFRPSGLPLCYRNARTLFTLHYEAADSLLYIQYNKCWSRELEEANGNKSVASRLPSFAALEDSVFATLRHRPVSRLVWDVRFNGGGNSQPGTRLAEKLADFMHRMDNPPRVYVVLGAATFSSAILNALDFKRLLGACWVGEETSGKPNHLGEVRSFTLPASGLQVQYSTKYFKNVDEEVDTLVPDVHIPMTFDDYRQGVDPVYEWIKKQ</sequence>
<organism evidence="1 2">
    <name type="scientific">Caecibacteroides pullorum</name>
    <dbReference type="NCBI Taxonomy" id="2725562"/>
    <lineage>
        <taxon>Bacteria</taxon>
        <taxon>Pseudomonadati</taxon>
        <taxon>Bacteroidota</taxon>
        <taxon>Bacteroidia</taxon>
        <taxon>Bacteroidales</taxon>
        <taxon>Bacteroidaceae</taxon>
        <taxon>Caecibacteroides</taxon>
    </lineage>
</organism>
<dbReference type="EMBL" id="JACJMO010000004">
    <property type="protein sequence ID" value="MBM6856994.1"/>
    <property type="molecule type" value="Genomic_DNA"/>
</dbReference>
<evidence type="ECO:0008006" key="3">
    <source>
        <dbReference type="Google" id="ProtNLM"/>
    </source>
</evidence>
<proteinExistence type="predicted"/>
<dbReference type="Proteomes" id="UP000698924">
    <property type="component" value="Unassembled WGS sequence"/>
</dbReference>
<dbReference type="RefSeq" id="WP_204971342.1">
    <property type="nucleotide sequence ID" value="NZ_JAAZTS010000004.1"/>
</dbReference>
<gene>
    <name evidence="1" type="ORF">H6D15_05150</name>
</gene>
<comment type="caution">
    <text evidence="1">The sequence shown here is derived from an EMBL/GenBank/DDBJ whole genome shotgun (WGS) entry which is preliminary data.</text>
</comment>
<protein>
    <recommendedName>
        <fullName evidence="3">Peptidase family S41</fullName>
    </recommendedName>
</protein>